<dbReference type="CDD" id="cd00446">
    <property type="entry name" value="GrpE"/>
    <property type="match status" value="1"/>
</dbReference>
<dbReference type="PRINTS" id="PR00773">
    <property type="entry name" value="GRPEPROTEIN"/>
</dbReference>
<evidence type="ECO:0000256" key="3">
    <source>
        <dbReference type="HAMAP-Rule" id="MF_01151"/>
    </source>
</evidence>
<evidence type="ECO:0000313" key="8">
    <source>
        <dbReference type="Proteomes" id="UP001501183"/>
    </source>
</evidence>
<dbReference type="Proteomes" id="UP001501183">
    <property type="component" value="Unassembled WGS sequence"/>
</dbReference>
<name>A0ABP8PFT1_9NOCA</name>
<keyword evidence="8" id="KW-1185">Reference proteome</keyword>
<proteinExistence type="inferred from homology"/>
<protein>
    <recommendedName>
        <fullName evidence="3 4">Protein GrpE</fullName>
    </recommendedName>
    <alternativeName>
        <fullName evidence="3">HSP-70 cofactor</fullName>
    </alternativeName>
</protein>
<comment type="caution">
    <text evidence="7">The sequence shown here is derived from an EMBL/GenBank/DDBJ whole genome shotgun (WGS) entry which is preliminary data.</text>
</comment>
<evidence type="ECO:0000256" key="5">
    <source>
        <dbReference type="RuleBase" id="RU004478"/>
    </source>
</evidence>
<dbReference type="PANTHER" id="PTHR21237">
    <property type="entry name" value="GRPE PROTEIN"/>
    <property type="match status" value="1"/>
</dbReference>
<feature type="compositionally biased region" description="Basic and acidic residues" evidence="6">
    <location>
        <begin position="1"/>
        <end position="21"/>
    </location>
</feature>
<dbReference type="PROSITE" id="PS01071">
    <property type="entry name" value="GRPE"/>
    <property type="match status" value="1"/>
</dbReference>
<comment type="subunit">
    <text evidence="3">Homodimer.</text>
</comment>
<comment type="subcellular location">
    <subcellularLocation>
        <location evidence="3">Cytoplasm</location>
    </subcellularLocation>
</comment>
<evidence type="ECO:0000256" key="2">
    <source>
        <dbReference type="ARBA" id="ARBA00023186"/>
    </source>
</evidence>
<comment type="similarity">
    <text evidence="1 3 5">Belongs to the GrpE family.</text>
</comment>
<organism evidence="7 8">
    <name type="scientific">Rhodococcus olei</name>
    <dbReference type="NCBI Taxonomy" id="2161675"/>
    <lineage>
        <taxon>Bacteria</taxon>
        <taxon>Bacillati</taxon>
        <taxon>Actinomycetota</taxon>
        <taxon>Actinomycetes</taxon>
        <taxon>Mycobacteriales</taxon>
        <taxon>Nocardiaceae</taxon>
        <taxon>Rhodococcus</taxon>
    </lineage>
</organism>
<dbReference type="SUPFAM" id="SSF51064">
    <property type="entry name" value="Head domain of nucleotide exchange factor GrpE"/>
    <property type="match status" value="1"/>
</dbReference>
<dbReference type="PANTHER" id="PTHR21237:SF23">
    <property type="entry name" value="GRPE PROTEIN HOMOLOG, MITOCHONDRIAL"/>
    <property type="match status" value="1"/>
</dbReference>
<dbReference type="NCBIfam" id="NF010761">
    <property type="entry name" value="PRK14164.1"/>
    <property type="match status" value="1"/>
</dbReference>
<evidence type="ECO:0000256" key="1">
    <source>
        <dbReference type="ARBA" id="ARBA00009054"/>
    </source>
</evidence>
<dbReference type="NCBIfam" id="NF010740">
    <property type="entry name" value="PRK14142.1"/>
    <property type="match status" value="1"/>
</dbReference>
<dbReference type="SUPFAM" id="SSF58014">
    <property type="entry name" value="Coiled-coil domain of nucleotide exchange factor GrpE"/>
    <property type="match status" value="1"/>
</dbReference>
<dbReference type="InterPro" id="IPR000740">
    <property type="entry name" value="GrpE"/>
</dbReference>
<comment type="function">
    <text evidence="3 4">Participates actively in the response to hyperosmotic and heat shock by preventing the aggregation of stress-denatured proteins, in association with DnaK and GrpE. It is the nucleotide exchange factor for DnaK and may function as a thermosensor. Unfolded proteins bind initially to DnaJ; upon interaction with the DnaJ-bound protein, DnaK hydrolyzes its bound ATP, resulting in the formation of a stable complex. GrpE releases ADP from DnaK; ATP binding to DnaK triggers the release of the substrate protein, thus completing the reaction cycle. Several rounds of ATP-dependent interactions between DnaJ, DnaK and GrpE are required for fully efficient folding.</text>
</comment>
<dbReference type="RefSeq" id="WP_345349239.1">
    <property type="nucleotide sequence ID" value="NZ_BAABFB010000063.1"/>
</dbReference>
<feature type="region of interest" description="Disordered" evidence="6">
    <location>
        <begin position="1"/>
        <end position="51"/>
    </location>
</feature>
<keyword evidence="2 3" id="KW-0143">Chaperone</keyword>
<dbReference type="Gene3D" id="3.90.20.20">
    <property type="match status" value="1"/>
</dbReference>
<keyword evidence="3 4" id="KW-0346">Stress response</keyword>
<accession>A0ABP8PFT1</accession>
<dbReference type="HAMAP" id="MF_01151">
    <property type="entry name" value="GrpE"/>
    <property type="match status" value="1"/>
</dbReference>
<gene>
    <name evidence="3 7" type="primary">grpE</name>
    <name evidence="7" type="ORF">GCM10023094_40300</name>
</gene>
<sequence>MSESDAERELVTVEDKRRVDPDTGAVREPAADDAASALATEPEGAAADSVAAPAGDQVAELTADLQRVTAEYANYRRRSLRDSQAAVEAAKASVAGQFLDVLDDLDRARAHGDLETGPLKALSDKLTAVFSGLGLAPFGDEGDAFDPELHEAVQHEGEGHHPVLGTVLRKGYKFGDRVLRHAMVTVTDGEPAAEQPAQQ</sequence>
<evidence type="ECO:0000256" key="6">
    <source>
        <dbReference type="SAM" id="MobiDB-lite"/>
    </source>
</evidence>
<dbReference type="InterPro" id="IPR009012">
    <property type="entry name" value="GrpE_head"/>
</dbReference>
<keyword evidence="3" id="KW-0963">Cytoplasm</keyword>
<feature type="compositionally biased region" description="Low complexity" evidence="6">
    <location>
        <begin position="32"/>
        <end position="51"/>
    </location>
</feature>
<reference evidence="8" key="1">
    <citation type="journal article" date="2019" name="Int. J. Syst. Evol. Microbiol.">
        <title>The Global Catalogue of Microorganisms (GCM) 10K type strain sequencing project: providing services to taxonomists for standard genome sequencing and annotation.</title>
        <authorList>
            <consortium name="The Broad Institute Genomics Platform"/>
            <consortium name="The Broad Institute Genome Sequencing Center for Infectious Disease"/>
            <person name="Wu L."/>
            <person name="Ma J."/>
        </authorList>
    </citation>
    <scope>NUCLEOTIDE SEQUENCE [LARGE SCALE GENOMIC DNA]</scope>
    <source>
        <strain evidence="8">JCM 32206</strain>
    </source>
</reference>
<dbReference type="EMBL" id="BAABFB010000063">
    <property type="protein sequence ID" value="GAA4485460.1"/>
    <property type="molecule type" value="Genomic_DNA"/>
</dbReference>
<dbReference type="InterPro" id="IPR013805">
    <property type="entry name" value="GrpE_CC"/>
</dbReference>
<dbReference type="Pfam" id="PF01025">
    <property type="entry name" value="GrpE"/>
    <property type="match status" value="1"/>
</dbReference>
<dbReference type="Gene3D" id="2.30.22.10">
    <property type="entry name" value="Head domain of nucleotide exchange factor GrpE"/>
    <property type="match status" value="1"/>
</dbReference>
<evidence type="ECO:0000313" key="7">
    <source>
        <dbReference type="EMBL" id="GAA4485460.1"/>
    </source>
</evidence>
<evidence type="ECO:0000256" key="4">
    <source>
        <dbReference type="RuleBase" id="RU000639"/>
    </source>
</evidence>